<proteinExistence type="predicted"/>
<dbReference type="EMBL" id="MH651187">
    <property type="protein sequence ID" value="AXQ64985.1"/>
    <property type="molecule type" value="Genomic_DNA"/>
</dbReference>
<feature type="region of interest" description="Disordered" evidence="1">
    <location>
        <begin position="1"/>
        <end position="23"/>
    </location>
</feature>
<evidence type="ECO:0000256" key="1">
    <source>
        <dbReference type="SAM" id="MobiDB-lite"/>
    </source>
</evidence>
<organism evidence="2 3">
    <name type="scientific">Mycobacterium phage Renaud18</name>
    <dbReference type="NCBI Taxonomy" id="2301701"/>
    <lineage>
        <taxon>Viruses</taxon>
        <taxon>Duplodnaviria</taxon>
        <taxon>Heunggongvirae</taxon>
        <taxon>Uroviricota</taxon>
        <taxon>Caudoviricetes</taxon>
        <taxon>Gracegardnervirinae</taxon>
        <taxon>Thetabobvirus</taxon>
        <taxon>Thetabobvirus renaud18</taxon>
        <taxon>Mycobacterium virus Renaud18</taxon>
    </lineage>
</organism>
<name>A0A385E2A6_9CAUD</name>
<reference evidence="3" key="1">
    <citation type="submission" date="2018-07" db="EMBL/GenBank/DDBJ databases">
        <authorList>
            <person name="Blumer L.S."/>
            <person name="Peister A."/>
            <person name="Ashby L.E."/>
            <person name="Bailey J.T."/>
            <person name="Douglas N.T.IV."/>
            <person name="Edwards J.M."/>
            <person name="Farrar A.M."/>
            <person name="Ford C."/>
            <person name="Frazier A.Jr."/>
            <person name="Freeman K.M."/>
            <person name="Hawkins D.A."/>
            <person name="Hoover D."/>
            <person name="Jones M.S."/>
            <person name="Magruder T.J."/>
            <person name="Phipps S.A."/>
            <person name="Ridley T.A."/>
            <person name="Scott S.M."/>
            <person name="Singleton G.II."/>
            <person name="Smith C.P."/>
            <person name="White Q.C."/>
            <person name="Wright J.K."/>
            <person name="Garlena R.A."/>
            <person name="Russell D.A."/>
            <person name="Pope W.H."/>
            <person name="Jacobs-Sera D."/>
            <person name="Hatfull G.F."/>
        </authorList>
    </citation>
    <scope>NUCLEOTIDE SEQUENCE [LARGE SCALE GENOMIC DNA]</scope>
</reference>
<keyword evidence="3" id="KW-1185">Reference proteome</keyword>
<gene>
    <name evidence="2" type="primary">79</name>
    <name evidence="2" type="ORF">SEA_RENAUD18_79</name>
</gene>
<dbReference type="GeneID" id="55611323"/>
<dbReference type="RefSeq" id="YP_009841104.1">
    <property type="nucleotide sequence ID" value="NC_048729.1"/>
</dbReference>
<evidence type="ECO:0000313" key="3">
    <source>
        <dbReference type="Proteomes" id="UP000262077"/>
    </source>
</evidence>
<sequence>MPPRRPPAPPKPQPTQGEPMSNLTPDQLEAIAYIVLAFTGPPSLAYFLVKGLFR</sequence>
<evidence type="ECO:0000313" key="2">
    <source>
        <dbReference type="EMBL" id="AXQ64985.1"/>
    </source>
</evidence>
<dbReference type="KEGG" id="vg:55611323"/>
<protein>
    <submittedName>
        <fullName evidence="2">Uncharacterized protein</fullName>
    </submittedName>
</protein>
<dbReference type="Proteomes" id="UP000262077">
    <property type="component" value="Segment"/>
</dbReference>
<accession>A0A385E2A6</accession>
<feature type="compositionally biased region" description="Pro residues" evidence="1">
    <location>
        <begin position="1"/>
        <end position="13"/>
    </location>
</feature>